<evidence type="ECO:0000313" key="5">
    <source>
        <dbReference type="EMBL" id="NUB02218.1"/>
    </source>
</evidence>
<sequence>MHDCVLSLSLDGSGRDRLPATPAMSNYLLRPGGASCRGEQRLVGGNAAAGGFAKHRVFMLQGWTTQGIAAVALLNPSGRHRPGRLPDREETEFMSKRNGTEFLAADVHARLRTKILTFEIKPGTRLVEDEISASLEVGRTPVREALLRLQGEGLVSREKGWVVESTDPSHMQAIFESRIAIEGYATRLAAMRVTDGHVQELSKLVEEMDRFEQMPRAQLNQLNRSFHRRIIELSGNQFFVDMHEKTLFHYWNMRLPIIFTKEQTQAANDQHRLILGALAEHREDAAEEAARQHVRTTYDIVRDTLDGF</sequence>
<dbReference type="PANTHER" id="PTHR43537">
    <property type="entry name" value="TRANSCRIPTIONAL REGULATOR, GNTR FAMILY"/>
    <property type="match status" value="1"/>
</dbReference>
<evidence type="ECO:0000256" key="3">
    <source>
        <dbReference type="ARBA" id="ARBA00023163"/>
    </source>
</evidence>
<dbReference type="EMBL" id="WHOS01000036">
    <property type="protein sequence ID" value="NUB02218.1"/>
    <property type="molecule type" value="Genomic_DNA"/>
</dbReference>
<keyword evidence="3" id="KW-0804">Transcription</keyword>
<keyword evidence="6" id="KW-1185">Reference proteome</keyword>
<dbReference type="SMART" id="SM00895">
    <property type="entry name" value="FCD"/>
    <property type="match status" value="1"/>
</dbReference>
<comment type="caution">
    <text evidence="5">The sequence shown here is derived from an EMBL/GenBank/DDBJ whole genome shotgun (WGS) entry which is preliminary data.</text>
</comment>
<dbReference type="Gene3D" id="1.20.120.530">
    <property type="entry name" value="GntR ligand-binding domain-like"/>
    <property type="match status" value="1"/>
</dbReference>
<evidence type="ECO:0000256" key="1">
    <source>
        <dbReference type="ARBA" id="ARBA00023015"/>
    </source>
</evidence>
<dbReference type="Pfam" id="PF00392">
    <property type="entry name" value="GntR"/>
    <property type="match status" value="1"/>
</dbReference>
<keyword evidence="2" id="KW-0238">DNA-binding</keyword>
<dbReference type="SMART" id="SM00345">
    <property type="entry name" value="HTH_GNTR"/>
    <property type="match status" value="1"/>
</dbReference>
<dbReference type="PROSITE" id="PS50949">
    <property type="entry name" value="HTH_GNTR"/>
    <property type="match status" value="1"/>
</dbReference>
<dbReference type="CDD" id="cd07377">
    <property type="entry name" value="WHTH_GntR"/>
    <property type="match status" value="1"/>
</dbReference>
<dbReference type="InterPro" id="IPR000524">
    <property type="entry name" value="Tscrpt_reg_HTH_GntR"/>
</dbReference>
<dbReference type="PANTHER" id="PTHR43537:SF24">
    <property type="entry name" value="GLUCONATE OPERON TRANSCRIPTIONAL REPRESSOR"/>
    <property type="match status" value="1"/>
</dbReference>
<feature type="domain" description="HTH gntR-type" evidence="4">
    <location>
        <begin position="101"/>
        <end position="166"/>
    </location>
</feature>
<accession>A0ABX2KHN3</accession>
<dbReference type="InterPro" id="IPR008920">
    <property type="entry name" value="TF_FadR/GntR_C"/>
</dbReference>
<dbReference type="SUPFAM" id="SSF48008">
    <property type="entry name" value="GntR ligand-binding domain-like"/>
    <property type="match status" value="1"/>
</dbReference>
<reference evidence="5 6" key="1">
    <citation type="submission" date="2019-10" db="EMBL/GenBank/DDBJ databases">
        <title>Genome sequence of Azospirillum melinis.</title>
        <authorList>
            <person name="Ambrosini A."/>
            <person name="Sant'Anna F.H."/>
            <person name="Cassan F.D."/>
            <person name="Souza E.M."/>
            <person name="Passaglia L.M.P."/>
        </authorList>
    </citation>
    <scope>NUCLEOTIDE SEQUENCE [LARGE SCALE GENOMIC DNA]</scope>
    <source>
        <strain evidence="5 6">TMCY0552</strain>
    </source>
</reference>
<evidence type="ECO:0000256" key="2">
    <source>
        <dbReference type="ARBA" id="ARBA00023125"/>
    </source>
</evidence>
<dbReference type="InterPro" id="IPR036390">
    <property type="entry name" value="WH_DNA-bd_sf"/>
</dbReference>
<protein>
    <submittedName>
        <fullName evidence="5">FCD domain-containing protein</fullName>
    </submittedName>
</protein>
<gene>
    <name evidence="5" type="ORF">GBZ48_23530</name>
</gene>
<evidence type="ECO:0000313" key="6">
    <source>
        <dbReference type="Proteomes" id="UP000605086"/>
    </source>
</evidence>
<dbReference type="Pfam" id="PF07729">
    <property type="entry name" value="FCD"/>
    <property type="match status" value="1"/>
</dbReference>
<dbReference type="InterPro" id="IPR011711">
    <property type="entry name" value="GntR_C"/>
</dbReference>
<evidence type="ECO:0000259" key="4">
    <source>
        <dbReference type="PROSITE" id="PS50949"/>
    </source>
</evidence>
<organism evidence="5 6">
    <name type="scientific">Azospirillum melinis</name>
    <dbReference type="NCBI Taxonomy" id="328839"/>
    <lineage>
        <taxon>Bacteria</taxon>
        <taxon>Pseudomonadati</taxon>
        <taxon>Pseudomonadota</taxon>
        <taxon>Alphaproteobacteria</taxon>
        <taxon>Rhodospirillales</taxon>
        <taxon>Azospirillaceae</taxon>
        <taxon>Azospirillum</taxon>
    </lineage>
</organism>
<dbReference type="SUPFAM" id="SSF46785">
    <property type="entry name" value="Winged helix' DNA-binding domain"/>
    <property type="match status" value="1"/>
</dbReference>
<dbReference type="Proteomes" id="UP000605086">
    <property type="component" value="Unassembled WGS sequence"/>
</dbReference>
<name>A0ABX2KHN3_9PROT</name>
<dbReference type="InterPro" id="IPR036388">
    <property type="entry name" value="WH-like_DNA-bd_sf"/>
</dbReference>
<keyword evidence="1" id="KW-0805">Transcription regulation</keyword>
<proteinExistence type="predicted"/>
<dbReference type="Gene3D" id="1.10.10.10">
    <property type="entry name" value="Winged helix-like DNA-binding domain superfamily/Winged helix DNA-binding domain"/>
    <property type="match status" value="1"/>
</dbReference>